<dbReference type="InterPro" id="IPR029058">
    <property type="entry name" value="AB_hydrolase_fold"/>
</dbReference>
<dbReference type="Gene3D" id="3.40.50.1820">
    <property type="entry name" value="alpha/beta hydrolase"/>
    <property type="match status" value="1"/>
</dbReference>
<gene>
    <name evidence="3" type="ORF">ACFFNY_11405</name>
</gene>
<sequence>MDNTRSQFTTKDGFNMEYRLIGQGDPVLVLHGGHSNCDETFGYSELTARHFSVITPSRPGYGKTSKELGATMASACEAYIGLLDHLQISQAHVIGISAGGPSGIHLASRYPHRVKSLVLQSAVSQRWLLPDDNLYKSAKMMFRPSTEAYLWASIRLINALFPAFLFNSMLASFSKLPKEKVLPQISEEDRKQFKSMLNRQRSKHGFLLDLDQTGHDLTAELLAVQCPALILHSIHDASVPVEHARYAHRHIPNAQLCELDSWGHLIWLGSGNDIMYQKLFAFLDRPGERSFPHDHRT</sequence>
<dbReference type="SUPFAM" id="SSF53474">
    <property type="entry name" value="alpha/beta-Hydrolases"/>
    <property type="match status" value="1"/>
</dbReference>
<evidence type="ECO:0000259" key="2">
    <source>
        <dbReference type="Pfam" id="PF00561"/>
    </source>
</evidence>
<dbReference type="Pfam" id="PF00561">
    <property type="entry name" value="Abhydrolase_1"/>
    <property type="match status" value="1"/>
</dbReference>
<keyword evidence="3" id="KW-0378">Hydrolase</keyword>
<keyword evidence="4" id="KW-1185">Reference proteome</keyword>
<reference evidence="3 4" key="1">
    <citation type="submission" date="2024-09" db="EMBL/GenBank/DDBJ databases">
        <authorList>
            <person name="Sun Q."/>
            <person name="Mori K."/>
        </authorList>
    </citation>
    <scope>NUCLEOTIDE SEQUENCE [LARGE SCALE GENOMIC DNA]</scope>
    <source>
        <strain evidence="3 4">JCM 12520</strain>
    </source>
</reference>
<keyword evidence="1" id="KW-0812">Transmembrane</keyword>
<evidence type="ECO:0000256" key="1">
    <source>
        <dbReference type="SAM" id="Phobius"/>
    </source>
</evidence>
<comment type="caution">
    <text evidence="3">The sequence shown here is derived from an EMBL/GenBank/DDBJ whole genome shotgun (WGS) entry which is preliminary data.</text>
</comment>
<keyword evidence="1" id="KW-1133">Transmembrane helix</keyword>
<name>A0ABV5VV29_9BACL</name>
<dbReference type="PRINTS" id="PR00111">
    <property type="entry name" value="ABHYDROLASE"/>
</dbReference>
<protein>
    <submittedName>
        <fullName evidence="3">Alpha/beta fold hydrolase</fullName>
    </submittedName>
</protein>
<proteinExistence type="predicted"/>
<keyword evidence="1" id="KW-0472">Membrane</keyword>
<feature type="transmembrane region" description="Helical" evidence="1">
    <location>
        <begin position="148"/>
        <end position="170"/>
    </location>
</feature>
<dbReference type="GO" id="GO:0016787">
    <property type="term" value="F:hydrolase activity"/>
    <property type="evidence" value="ECO:0007669"/>
    <property type="project" value="UniProtKB-KW"/>
</dbReference>
<dbReference type="PANTHER" id="PTHR43433:SF5">
    <property type="entry name" value="AB HYDROLASE-1 DOMAIN-CONTAINING PROTEIN"/>
    <property type="match status" value="1"/>
</dbReference>
<dbReference type="InterPro" id="IPR000073">
    <property type="entry name" value="AB_hydrolase_1"/>
</dbReference>
<organism evidence="3 4">
    <name type="scientific">Paenibacillus hodogayensis</name>
    <dbReference type="NCBI Taxonomy" id="279208"/>
    <lineage>
        <taxon>Bacteria</taxon>
        <taxon>Bacillati</taxon>
        <taxon>Bacillota</taxon>
        <taxon>Bacilli</taxon>
        <taxon>Bacillales</taxon>
        <taxon>Paenibacillaceae</taxon>
        <taxon>Paenibacillus</taxon>
    </lineage>
</organism>
<feature type="domain" description="AB hydrolase-1" evidence="2">
    <location>
        <begin position="26"/>
        <end position="266"/>
    </location>
</feature>
<dbReference type="EMBL" id="JBHMAG010000009">
    <property type="protein sequence ID" value="MFB9752162.1"/>
    <property type="molecule type" value="Genomic_DNA"/>
</dbReference>
<evidence type="ECO:0000313" key="3">
    <source>
        <dbReference type="EMBL" id="MFB9752162.1"/>
    </source>
</evidence>
<dbReference type="PANTHER" id="PTHR43433">
    <property type="entry name" value="HYDROLASE, ALPHA/BETA FOLD FAMILY PROTEIN"/>
    <property type="match status" value="1"/>
</dbReference>
<evidence type="ECO:0000313" key="4">
    <source>
        <dbReference type="Proteomes" id="UP001589619"/>
    </source>
</evidence>
<dbReference type="RefSeq" id="WP_344910941.1">
    <property type="nucleotide sequence ID" value="NZ_BAAAYO010000010.1"/>
</dbReference>
<dbReference type="InterPro" id="IPR050471">
    <property type="entry name" value="AB_hydrolase"/>
</dbReference>
<accession>A0ABV5VV29</accession>
<dbReference type="Proteomes" id="UP001589619">
    <property type="component" value="Unassembled WGS sequence"/>
</dbReference>